<dbReference type="AlphaFoldDB" id="A0A818D4Y9"/>
<comment type="caution">
    <text evidence="2">The sequence shown here is derived from an EMBL/GenBank/DDBJ whole genome shotgun (WGS) entry which is preliminary data.</text>
</comment>
<name>A0A818D4Y9_9BILA</name>
<evidence type="ECO:0000313" key="2">
    <source>
        <dbReference type="EMBL" id="CAF3442124.1"/>
    </source>
</evidence>
<proteinExistence type="predicted"/>
<gene>
    <name evidence="2" type="ORF">FME351_LOCUS12743</name>
    <name evidence="3" type="ORF">TSG867_LOCUS31554</name>
</gene>
<dbReference type="EMBL" id="CAJNYU010001477">
    <property type="protein sequence ID" value="CAF3442124.1"/>
    <property type="molecule type" value="Genomic_DNA"/>
</dbReference>
<evidence type="ECO:0000313" key="4">
    <source>
        <dbReference type="Proteomes" id="UP000663869"/>
    </source>
</evidence>
<dbReference type="Proteomes" id="UP000663869">
    <property type="component" value="Unassembled WGS sequence"/>
</dbReference>
<evidence type="ECO:0000256" key="1">
    <source>
        <dbReference type="SAM" id="MobiDB-lite"/>
    </source>
</evidence>
<reference evidence="2" key="1">
    <citation type="submission" date="2021-02" db="EMBL/GenBank/DDBJ databases">
        <authorList>
            <person name="Nowell W R."/>
        </authorList>
    </citation>
    <scope>NUCLEOTIDE SEQUENCE</scope>
</reference>
<feature type="region of interest" description="Disordered" evidence="1">
    <location>
        <begin position="195"/>
        <end position="217"/>
    </location>
</feature>
<dbReference type="Proteomes" id="UP000663862">
    <property type="component" value="Unassembled WGS sequence"/>
</dbReference>
<feature type="compositionally biased region" description="Polar residues" evidence="1">
    <location>
        <begin position="198"/>
        <end position="217"/>
    </location>
</feature>
<sequence>MTSTKKEDEEKFALIFRAIHDLFKKKEILSLVDKNDQYKIREQIEIGLKDHVKKIRQQYKLKDQEKFEKSVYTLFNAIKMKIKSDGMMLEMNNPMPYNFHEQSGPNIGDPYEQLPLHHLKAEAAGGDSNEKHMEYIEGSYFFKLVIFFPSDIIDKQSIITSCLNQAYGPGNGKTRGTPSFLFSLYKGEPWTTKRHPFSASNHNSNSLPYEQQQNMQY</sequence>
<accession>A0A818D4Y9</accession>
<organism evidence="2 4">
    <name type="scientific">Rotaria socialis</name>
    <dbReference type="NCBI Taxonomy" id="392032"/>
    <lineage>
        <taxon>Eukaryota</taxon>
        <taxon>Metazoa</taxon>
        <taxon>Spiralia</taxon>
        <taxon>Gnathifera</taxon>
        <taxon>Rotifera</taxon>
        <taxon>Eurotatoria</taxon>
        <taxon>Bdelloidea</taxon>
        <taxon>Philodinida</taxon>
        <taxon>Philodinidae</taxon>
        <taxon>Rotaria</taxon>
    </lineage>
</organism>
<evidence type="ECO:0000313" key="3">
    <source>
        <dbReference type="EMBL" id="CAF4665006.1"/>
    </source>
</evidence>
<dbReference type="EMBL" id="CAJOBQ010005972">
    <property type="protein sequence ID" value="CAF4665006.1"/>
    <property type="molecule type" value="Genomic_DNA"/>
</dbReference>
<protein>
    <submittedName>
        <fullName evidence="2">Uncharacterized protein</fullName>
    </submittedName>
</protein>